<proteinExistence type="predicted"/>
<evidence type="ECO:0000313" key="2">
    <source>
        <dbReference type="EMBL" id="AYV80370.1"/>
    </source>
</evidence>
<dbReference type="PANTHER" id="PTHR32134:SF92">
    <property type="entry name" value="FNIP REPEAT-CONTAINING PROTEIN"/>
    <property type="match status" value="1"/>
</dbReference>
<accession>A0A3G4ZZS4</accession>
<dbReference type="Pfam" id="PF13306">
    <property type="entry name" value="LRR_5"/>
    <property type="match status" value="1"/>
</dbReference>
<protein>
    <submittedName>
        <fullName evidence="2">Uncharacterized protein</fullName>
    </submittedName>
</protein>
<gene>
    <name evidence="2" type="ORF">Gaeavirus42_2</name>
</gene>
<dbReference type="SUPFAM" id="SSF52058">
    <property type="entry name" value="L domain-like"/>
    <property type="match status" value="1"/>
</dbReference>
<dbReference type="InterPro" id="IPR051251">
    <property type="entry name" value="STK_FNIP-Repeat"/>
</dbReference>
<dbReference type="PANTHER" id="PTHR32134">
    <property type="entry name" value="FNIP REPEAT-CONTAINING PROTEIN"/>
    <property type="match status" value="1"/>
</dbReference>
<dbReference type="Gene3D" id="3.80.10.10">
    <property type="entry name" value="Ribonuclease Inhibitor"/>
    <property type="match status" value="1"/>
</dbReference>
<evidence type="ECO:0000256" key="1">
    <source>
        <dbReference type="ARBA" id="ARBA00022737"/>
    </source>
</evidence>
<name>A0A3G4ZZS4_9VIRU</name>
<dbReference type="InterPro" id="IPR032675">
    <property type="entry name" value="LRR_dom_sf"/>
</dbReference>
<keyword evidence="1" id="KW-0677">Repeat</keyword>
<reference evidence="2" key="1">
    <citation type="submission" date="2018-10" db="EMBL/GenBank/DDBJ databases">
        <title>Hidden diversity of soil giant viruses.</title>
        <authorList>
            <person name="Schulz F."/>
            <person name="Alteio L."/>
            <person name="Goudeau D."/>
            <person name="Ryan E.M."/>
            <person name="Malmstrom R.R."/>
            <person name="Blanchard J."/>
            <person name="Woyke T."/>
        </authorList>
    </citation>
    <scope>NUCLEOTIDE SEQUENCE</scope>
    <source>
        <strain evidence="2">GAV1</strain>
    </source>
</reference>
<sequence length="332" mass="38841">MIQCMTTYLATIDGTQEDISIKSSDIRELYIGFDEDLPLNEIYAFDDPIRLSMSRIDRYNLTLHKYIFTRHIEILRIYGQALDIMTDFTFMTNLKHIHIGNSYHSFITDYFSKPLTHFAFPLALESLHIYDHIDTDILLDMVLPINLKELTIFCDYKFPITSVTFNKNLKKLYLHSFSDITIPETIIHLGIRSLRDCQNLHKIEIPSTVKTLHIDLYTHEIDNILSSIKIPSNIIWLAISYITLLKHLIFESNIKKLEIYDDDYIASLNDLPYGIEKLVLHRTYIIEDITNLPMSLQKIKIIEDPECILSRIKKLPYGCIVVDKHNNIIMKN</sequence>
<organism evidence="2">
    <name type="scientific">Gaeavirus sp</name>
    <dbReference type="NCBI Taxonomy" id="2487767"/>
    <lineage>
        <taxon>Viruses</taxon>
        <taxon>Varidnaviria</taxon>
        <taxon>Bamfordvirae</taxon>
        <taxon>Nucleocytoviricota</taxon>
        <taxon>Megaviricetes</taxon>
        <taxon>Imitervirales</taxon>
        <taxon>Mimiviridae</taxon>
        <taxon>Klosneuvirinae</taxon>
    </lineage>
</organism>
<dbReference type="InterPro" id="IPR026906">
    <property type="entry name" value="LRR_5"/>
</dbReference>
<dbReference type="EMBL" id="MK072240">
    <property type="protein sequence ID" value="AYV80370.1"/>
    <property type="molecule type" value="Genomic_DNA"/>
</dbReference>